<keyword evidence="4" id="KW-1185">Reference proteome</keyword>
<dbReference type="AlphaFoldDB" id="A0A2I1BYS9"/>
<accession>A0A2I1BYS9</accession>
<dbReference type="PANTHER" id="PTHR46310:SF7">
    <property type="entry name" value="AMIDASE 1"/>
    <property type="match status" value="1"/>
</dbReference>
<dbReference type="InterPro" id="IPR023631">
    <property type="entry name" value="Amidase_dom"/>
</dbReference>
<dbReference type="Proteomes" id="UP000234474">
    <property type="component" value="Unassembled WGS sequence"/>
</dbReference>
<dbReference type="OrthoDB" id="5423360at2759"/>
<evidence type="ECO:0000313" key="3">
    <source>
        <dbReference type="EMBL" id="PKX90528.1"/>
    </source>
</evidence>
<reference evidence="4" key="1">
    <citation type="journal article" date="2018" name="Proc. Natl. Acad. Sci. U.S.A.">
        <title>Linking secondary metabolites to gene clusters through genome sequencing of six diverse Aspergillus species.</title>
        <authorList>
            <person name="Kaerboelling I."/>
            <person name="Vesth T.C."/>
            <person name="Frisvad J.C."/>
            <person name="Nybo J.L."/>
            <person name="Theobald S."/>
            <person name="Kuo A."/>
            <person name="Bowyer P."/>
            <person name="Matsuda Y."/>
            <person name="Mondo S."/>
            <person name="Lyhne E.K."/>
            <person name="Kogle M.E."/>
            <person name="Clum A."/>
            <person name="Lipzen A."/>
            <person name="Salamov A."/>
            <person name="Ngan C.Y."/>
            <person name="Daum C."/>
            <person name="Chiniquy J."/>
            <person name="Barry K."/>
            <person name="LaButti K."/>
            <person name="Haridas S."/>
            <person name="Simmons B.A."/>
            <person name="Magnuson J.K."/>
            <person name="Mortensen U.H."/>
            <person name="Larsen T.O."/>
            <person name="Grigoriev I.V."/>
            <person name="Baker S.E."/>
            <person name="Andersen M.R."/>
        </authorList>
    </citation>
    <scope>NUCLEOTIDE SEQUENCE [LARGE SCALE GENOMIC DNA]</scope>
    <source>
        <strain evidence="4">IBT 16806</strain>
    </source>
</reference>
<evidence type="ECO:0000259" key="1">
    <source>
        <dbReference type="Pfam" id="PF01425"/>
    </source>
</evidence>
<feature type="domain" description="Scytalone dehydratase-like protein Arp1 N-terminal" evidence="2">
    <location>
        <begin position="2"/>
        <end position="89"/>
    </location>
</feature>
<dbReference type="InterPro" id="IPR036928">
    <property type="entry name" value="AS_sf"/>
</dbReference>
<sequence length="460" mass="50035">MHETVSRVTAEDDGFQHRFLKAIFLYHTADNQGYVENELNLSSYGKINKIIFASPGYHSRGSSLVANVPEGPYFLAIGTGALYQAFRLYPDHQLAFTEAALQPTIPANRHTSQLRLGIKDIFELAGLRTSGGNRAFYNLYPPRNRTAPAIQRLIDAGAIVFENGDNPTADWVDFHCPFNPRGDGYQSPGGSSSGPAAGIASYEWLDIAVGRDTGGSMRNPAGLQGICGNRPSTGAVTMEGVLSLCDVLDTGRGTVLHAWYQNSERASKGCPRTGALLEEVVAGIEGLLQARREVVDTPSRWEETYPSGAPSNIIELLNTTYAILTSVHQYKNLALPIFTDYAAEHDGRHPYINPGPRVRWAWSQENGGDPGYEMALRNKTIFKDCAPTEPPIGFKDGRIATMAGVPDVVVPVGEVSYASTVSLRTEYMAVTMDLMLANLVRDLEKAGILKAVGTGSRMYD</sequence>
<name>A0A2I1BYS9_ASPN1</name>
<dbReference type="Pfam" id="PF01425">
    <property type="entry name" value="Amidase"/>
    <property type="match status" value="1"/>
</dbReference>
<protein>
    <submittedName>
        <fullName evidence="3">Amidase signature enzyme</fullName>
    </submittedName>
</protein>
<evidence type="ECO:0000259" key="2">
    <source>
        <dbReference type="Pfam" id="PF26053"/>
    </source>
</evidence>
<dbReference type="Gene3D" id="3.90.1300.10">
    <property type="entry name" value="Amidase signature (AS) domain"/>
    <property type="match status" value="1"/>
</dbReference>
<evidence type="ECO:0000313" key="4">
    <source>
        <dbReference type="Proteomes" id="UP000234474"/>
    </source>
</evidence>
<dbReference type="GeneID" id="36537487"/>
<dbReference type="Pfam" id="PF26053">
    <property type="entry name" value="DUF8016"/>
    <property type="match status" value="1"/>
</dbReference>
<feature type="domain" description="Amidase" evidence="1">
    <location>
        <begin position="117"/>
        <end position="250"/>
    </location>
</feature>
<dbReference type="EMBL" id="MSZS01000007">
    <property type="protein sequence ID" value="PKX90528.1"/>
    <property type="molecule type" value="Genomic_DNA"/>
</dbReference>
<dbReference type="VEuPathDB" id="FungiDB:P174DRAFT_462724"/>
<comment type="caution">
    <text evidence="3">The sequence shown here is derived from an EMBL/GenBank/DDBJ whole genome shotgun (WGS) entry which is preliminary data.</text>
</comment>
<dbReference type="InterPro" id="IPR058329">
    <property type="entry name" value="Arp1_N"/>
</dbReference>
<dbReference type="PANTHER" id="PTHR46310">
    <property type="entry name" value="AMIDASE 1"/>
    <property type="match status" value="1"/>
</dbReference>
<dbReference type="RefSeq" id="XP_024679123.1">
    <property type="nucleotide sequence ID" value="XM_024830161.1"/>
</dbReference>
<proteinExistence type="predicted"/>
<organism evidence="3 4">
    <name type="scientific">Aspergillus novofumigatus (strain IBT 16806)</name>
    <dbReference type="NCBI Taxonomy" id="1392255"/>
    <lineage>
        <taxon>Eukaryota</taxon>
        <taxon>Fungi</taxon>
        <taxon>Dikarya</taxon>
        <taxon>Ascomycota</taxon>
        <taxon>Pezizomycotina</taxon>
        <taxon>Eurotiomycetes</taxon>
        <taxon>Eurotiomycetidae</taxon>
        <taxon>Eurotiales</taxon>
        <taxon>Aspergillaceae</taxon>
        <taxon>Aspergillus</taxon>
        <taxon>Aspergillus subgen. Fumigati</taxon>
    </lineage>
</organism>
<dbReference type="STRING" id="1392255.A0A2I1BYS9"/>
<dbReference type="OMA" id="DHQLAFT"/>
<dbReference type="SUPFAM" id="SSF75304">
    <property type="entry name" value="Amidase signature (AS) enzymes"/>
    <property type="match status" value="1"/>
</dbReference>
<gene>
    <name evidence="3" type="ORF">P174DRAFT_462724</name>
</gene>